<reference evidence="5" key="2">
    <citation type="submission" date="2023-02" db="EMBL/GenBank/DDBJ databases">
        <authorList>
            <consortium name="DOE Joint Genome Institute"/>
            <person name="Mondo S.J."/>
            <person name="Chang Y."/>
            <person name="Wang Y."/>
            <person name="Ahrendt S."/>
            <person name="Andreopoulos W."/>
            <person name="Barry K."/>
            <person name="Beard J."/>
            <person name="Benny G.L."/>
            <person name="Blankenship S."/>
            <person name="Bonito G."/>
            <person name="Cuomo C."/>
            <person name="Desiro A."/>
            <person name="Gervers K.A."/>
            <person name="Hundley H."/>
            <person name="Kuo A."/>
            <person name="LaButti K."/>
            <person name="Lang B.F."/>
            <person name="Lipzen A."/>
            <person name="O'Donnell K."/>
            <person name="Pangilinan J."/>
            <person name="Reynolds N."/>
            <person name="Sandor L."/>
            <person name="Smith M.W."/>
            <person name="Tsang A."/>
            <person name="Grigoriev I.V."/>
            <person name="Stajich J.E."/>
            <person name="Spatafora J.W."/>
        </authorList>
    </citation>
    <scope>NUCLEOTIDE SEQUENCE</scope>
    <source>
        <strain evidence="5">RSA 2281</strain>
    </source>
</reference>
<dbReference type="PANTHER" id="PTHR14107:SF16">
    <property type="entry name" value="AT02583P"/>
    <property type="match status" value="1"/>
</dbReference>
<protein>
    <submittedName>
        <fullName evidence="5">WD40-repeat-containing domain protein</fullName>
    </submittedName>
</protein>
<gene>
    <name evidence="5" type="ORF">BDA99DRAFT_68166</name>
</gene>
<evidence type="ECO:0000313" key="6">
    <source>
        <dbReference type="Proteomes" id="UP001209540"/>
    </source>
</evidence>
<dbReference type="GO" id="GO:0051286">
    <property type="term" value="C:cell tip"/>
    <property type="evidence" value="ECO:0007669"/>
    <property type="project" value="TreeGrafter"/>
</dbReference>
<evidence type="ECO:0000313" key="5">
    <source>
        <dbReference type="EMBL" id="KAI9262119.1"/>
    </source>
</evidence>
<accession>A0AAD5KCJ7</accession>
<evidence type="ECO:0000256" key="4">
    <source>
        <dbReference type="SAM" id="MobiDB-lite"/>
    </source>
</evidence>
<dbReference type="PROSITE" id="PS50294">
    <property type="entry name" value="WD_REPEATS_REGION"/>
    <property type="match status" value="1"/>
</dbReference>
<dbReference type="InterPro" id="IPR001680">
    <property type="entry name" value="WD40_rpt"/>
</dbReference>
<proteinExistence type="predicted"/>
<evidence type="ECO:0000256" key="1">
    <source>
        <dbReference type="ARBA" id="ARBA00022574"/>
    </source>
</evidence>
<evidence type="ECO:0000256" key="3">
    <source>
        <dbReference type="PROSITE-ProRule" id="PRU00221"/>
    </source>
</evidence>
<feature type="compositionally biased region" description="Basic residues" evidence="4">
    <location>
        <begin position="347"/>
        <end position="358"/>
    </location>
</feature>
<dbReference type="GO" id="GO:0032153">
    <property type="term" value="C:cell division site"/>
    <property type="evidence" value="ECO:0007669"/>
    <property type="project" value="TreeGrafter"/>
</dbReference>
<dbReference type="InterPro" id="IPR015943">
    <property type="entry name" value="WD40/YVTN_repeat-like_dom_sf"/>
</dbReference>
<feature type="region of interest" description="Disordered" evidence="4">
    <location>
        <begin position="300"/>
        <end position="358"/>
    </location>
</feature>
<reference evidence="5" key="1">
    <citation type="journal article" date="2022" name="IScience">
        <title>Evolution of zygomycete secretomes and the origins of terrestrial fungal ecologies.</title>
        <authorList>
            <person name="Chang Y."/>
            <person name="Wang Y."/>
            <person name="Mondo S."/>
            <person name="Ahrendt S."/>
            <person name="Andreopoulos W."/>
            <person name="Barry K."/>
            <person name="Beard J."/>
            <person name="Benny G.L."/>
            <person name="Blankenship S."/>
            <person name="Bonito G."/>
            <person name="Cuomo C."/>
            <person name="Desiro A."/>
            <person name="Gervers K.A."/>
            <person name="Hundley H."/>
            <person name="Kuo A."/>
            <person name="LaButti K."/>
            <person name="Lang B.F."/>
            <person name="Lipzen A."/>
            <person name="O'Donnell K."/>
            <person name="Pangilinan J."/>
            <person name="Reynolds N."/>
            <person name="Sandor L."/>
            <person name="Smith M.E."/>
            <person name="Tsang A."/>
            <person name="Grigoriev I.V."/>
            <person name="Stajich J.E."/>
            <person name="Spatafora J.W."/>
        </authorList>
    </citation>
    <scope>NUCLEOTIDE SEQUENCE</scope>
    <source>
        <strain evidence="5">RSA 2281</strain>
    </source>
</reference>
<organism evidence="5 6">
    <name type="scientific">Phascolomyces articulosus</name>
    <dbReference type="NCBI Taxonomy" id="60185"/>
    <lineage>
        <taxon>Eukaryota</taxon>
        <taxon>Fungi</taxon>
        <taxon>Fungi incertae sedis</taxon>
        <taxon>Mucoromycota</taxon>
        <taxon>Mucoromycotina</taxon>
        <taxon>Mucoromycetes</taxon>
        <taxon>Mucorales</taxon>
        <taxon>Lichtheimiaceae</taxon>
        <taxon>Phascolomyces</taxon>
    </lineage>
</organism>
<dbReference type="Proteomes" id="UP001209540">
    <property type="component" value="Unassembled WGS sequence"/>
</dbReference>
<dbReference type="GO" id="GO:0045013">
    <property type="term" value="P:carbon catabolite repression of transcription"/>
    <property type="evidence" value="ECO:0007669"/>
    <property type="project" value="TreeGrafter"/>
</dbReference>
<keyword evidence="2" id="KW-0677">Repeat</keyword>
<keyword evidence="6" id="KW-1185">Reference proteome</keyword>
<dbReference type="GO" id="GO:0005634">
    <property type="term" value="C:nucleus"/>
    <property type="evidence" value="ECO:0007669"/>
    <property type="project" value="TreeGrafter"/>
</dbReference>
<dbReference type="Pfam" id="PF00400">
    <property type="entry name" value="WD40"/>
    <property type="match status" value="3"/>
</dbReference>
<feature type="repeat" description="WD" evidence="3">
    <location>
        <begin position="208"/>
        <end position="249"/>
    </location>
</feature>
<dbReference type="PROSITE" id="PS50082">
    <property type="entry name" value="WD_REPEATS_2"/>
    <property type="match status" value="1"/>
</dbReference>
<sequence length="453" mass="51307">MTVHDQLAKILASRTMEDTYLFYNVGMNFIWMEGNQKVKECLSKITFTKAFPTCHDVNKTTNSSEHMDVIIGFSTGDCMWYDPITSKYARLNKGGIVNTSAATCVKWVPGSEELFLISFSDGSVLLMDKERDDQAFTPASPASWAEQQFQVTKPRKSAKYNPVSHWKVSDKSITAFEFSPDGSNVAIACSDGTLRIIDYTTERLCDVYAGYFGKLNCIAWSPDGRYILTGGQDDLVTIWSLHEQKIVARCQGHKSWVTAVAFDPWKCDDKVYRFGSVGEDCRMILWDFSFSALHRPKHKHRYSSSVPHSPIKDAPKSPPILSSMTNHQHHYHPPQQTNSNNNNTAVRRSKSKLSRFRRRTSRSANIFGDHDDEDDGTTMYSTPSSTTAIHEHHQALHLRLATVHPILNKDQVPYLQPVMSQMVHADPCSFIAFHKDCIVTGDRRGKVRTWGRP</sequence>
<dbReference type="PANTHER" id="PTHR14107">
    <property type="entry name" value="WD REPEAT PROTEIN"/>
    <property type="match status" value="1"/>
</dbReference>
<keyword evidence="1 3" id="KW-0853">WD repeat</keyword>
<dbReference type="AlphaFoldDB" id="A0AAD5KCJ7"/>
<dbReference type="InterPro" id="IPR051362">
    <property type="entry name" value="WD_repeat_creC_regulators"/>
</dbReference>
<evidence type="ECO:0000256" key="2">
    <source>
        <dbReference type="ARBA" id="ARBA00022737"/>
    </source>
</evidence>
<dbReference type="SUPFAM" id="SSF50978">
    <property type="entry name" value="WD40 repeat-like"/>
    <property type="match status" value="1"/>
</dbReference>
<name>A0AAD5KCJ7_9FUNG</name>
<dbReference type="EMBL" id="JAIXMP010000014">
    <property type="protein sequence ID" value="KAI9262119.1"/>
    <property type="molecule type" value="Genomic_DNA"/>
</dbReference>
<comment type="caution">
    <text evidence="5">The sequence shown here is derived from an EMBL/GenBank/DDBJ whole genome shotgun (WGS) entry which is preliminary data.</text>
</comment>
<dbReference type="SMART" id="SM00320">
    <property type="entry name" value="WD40"/>
    <property type="match status" value="5"/>
</dbReference>
<dbReference type="Gene3D" id="2.130.10.10">
    <property type="entry name" value="YVTN repeat-like/Quinoprotein amine dehydrogenase"/>
    <property type="match status" value="1"/>
</dbReference>
<dbReference type="InterPro" id="IPR036322">
    <property type="entry name" value="WD40_repeat_dom_sf"/>
</dbReference>